<organism evidence="1 2">
    <name type="scientific">Actinocrispum wychmicini</name>
    <dbReference type="NCBI Taxonomy" id="1213861"/>
    <lineage>
        <taxon>Bacteria</taxon>
        <taxon>Bacillati</taxon>
        <taxon>Actinomycetota</taxon>
        <taxon>Actinomycetes</taxon>
        <taxon>Pseudonocardiales</taxon>
        <taxon>Pseudonocardiaceae</taxon>
        <taxon>Actinocrispum</taxon>
    </lineage>
</organism>
<protein>
    <submittedName>
        <fullName evidence="1">Uncharacterized protein</fullName>
    </submittedName>
</protein>
<sequence length="69" mass="7231">MADAKLYVARGSGFWNGYPCIRCDLGGGTDGAAPVVINAGACSVCLTWCSRKTCTQCSQIVERMPDPTG</sequence>
<accession>A0A4R2IGA1</accession>
<dbReference type="EMBL" id="SLWS01000028">
    <property type="protein sequence ID" value="TCO43743.1"/>
    <property type="molecule type" value="Genomic_DNA"/>
</dbReference>
<dbReference type="AlphaFoldDB" id="A0A4R2IGA1"/>
<reference evidence="1 2" key="1">
    <citation type="submission" date="2019-03" db="EMBL/GenBank/DDBJ databases">
        <title>Genomic Encyclopedia of Type Strains, Phase IV (KMG-IV): sequencing the most valuable type-strain genomes for metagenomic binning, comparative biology and taxonomic classification.</title>
        <authorList>
            <person name="Goeker M."/>
        </authorList>
    </citation>
    <scope>NUCLEOTIDE SEQUENCE [LARGE SCALE GENOMIC DNA]</scope>
    <source>
        <strain evidence="1 2">DSM 45934</strain>
    </source>
</reference>
<comment type="caution">
    <text evidence="1">The sequence shown here is derived from an EMBL/GenBank/DDBJ whole genome shotgun (WGS) entry which is preliminary data.</text>
</comment>
<evidence type="ECO:0000313" key="2">
    <source>
        <dbReference type="Proteomes" id="UP000295680"/>
    </source>
</evidence>
<name>A0A4R2IGA1_9PSEU</name>
<proteinExistence type="predicted"/>
<keyword evidence="2" id="KW-1185">Reference proteome</keyword>
<evidence type="ECO:0000313" key="1">
    <source>
        <dbReference type="EMBL" id="TCO43743.1"/>
    </source>
</evidence>
<dbReference type="Proteomes" id="UP000295680">
    <property type="component" value="Unassembled WGS sequence"/>
</dbReference>
<gene>
    <name evidence="1" type="ORF">EV192_1286</name>
</gene>